<dbReference type="Pfam" id="PF13737">
    <property type="entry name" value="DDE_Tnp_1_5"/>
    <property type="match status" value="1"/>
</dbReference>
<dbReference type="EMBL" id="NDXW01000011">
    <property type="protein sequence ID" value="RDH41220.1"/>
    <property type="molecule type" value="Genomic_DNA"/>
</dbReference>
<name>A0A4P9VG21_9GAMM</name>
<evidence type="ECO:0000259" key="1">
    <source>
        <dbReference type="Pfam" id="PF13737"/>
    </source>
</evidence>
<feature type="domain" description="Transposase DDE" evidence="1">
    <location>
        <begin position="8"/>
        <end position="54"/>
    </location>
</feature>
<gene>
    <name evidence="2" type="ORF">B9G39_29340</name>
</gene>
<sequence length="99" mass="11071">MSRTPRDFKIPLRQLEGLIDSLFETMGLPLKCPHYSLLSKRLAGLNIPHPVIKKGFNEMSVPLPLLSTPQALSVTVEMNGTRKNIRCRANEVGVSCIWV</sequence>
<accession>A0A4P9VG21</accession>
<evidence type="ECO:0000313" key="2">
    <source>
        <dbReference type="EMBL" id="RDH41220.1"/>
    </source>
</evidence>
<dbReference type="Proteomes" id="UP000257039">
    <property type="component" value="Unassembled WGS sequence"/>
</dbReference>
<organism evidence="2 3">
    <name type="scientific">Zooshikella ganghwensis</name>
    <dbReference type="NCBI Taxonomy" id="202772"/>
    <lineage>
        <taxon>Bacteria</taxon>
        <taxon>Pseudomonadati</taxon>
        <taxon>Pseudomonadota</taxon>
        <taxon>Gammaproteobacteria</taxon>
        <taxon>Oceanospirillales</taxon>
        <taxon>Zooshikellaceae</taxon>
        <taxon>Zooshikella</taxon>
    </lineage>
</organism>
<comment type="caution">
    <text evidence="2">The sequence shown here is derived from an EMBL/GenBank/DDBJ whole genome shotgun (WGS) entry which is preliminary data.</text>
</comment>
<dbReference type="InterPro" id="IPR025668">
    <property type="entry name" value="Tnp_DDE_dom"/>
</dbReference>
<evidence type="ECO:0000313" key="3">
    <source>
        <dbReference type="Proteomes" id="UP000257039"/>
    </source>
</evidence>
<proteinExistence type="predicted"/>
<dbReference type="AlphaFoldDB" id="A0A4P9VG21"/>
<protein>
    <recommendedName>
        <fullName evidence="1">Transposase DDE domain-containing protein</fullName>
    </recommendedName>
</protein>
<reference evidence="2 3" key="1">
    <citation type="submission" date="2017-04" db="EMBL/GenBank/DDBJ databases">
        <title>Draft genome sequence of Zooshikella ganghwensis VG4 isolated from Red Sea sediments.</title>
        <authorList>
            <person name="Rehman Z."/>
            <person name="Alam I."/>
            <person name="Kamau A."/>
            <person name="Bajic V."/>
            <person name="Leiknes T."/>
        </authorList>
    </citation>
    <scope>NUCLEOTIDE SEQUENCE [LARGE SCALE GENOMIC DNA]</scope>
    <source>
        <strain evidence="2 3">VG4</strain>
    </source>
</reference>
<keyword evidence="3" id="KW-1185">Reference proteome</keyword>